<name>A0ACB7ZYY6_9AGAM</name>
<sequence>MTDLTVLLSPTPFYPQTPRSFQISGLNFNFNLARYSRSRSQNDLSTSGGIYTSRPVMITLEAPEPETPEQSSSPYPSSAPASQSTFPELGEVEEVEADENIGRAFGYTREPERTGGQEPEPEASTEIDETLLSPPRNTFKARRPVNPRIITPTATSTASVRLKNQTQTSHRAAVPIPLVLPKRPASAPPTQTTFPSRPTTLRPTTFWRKTSRSGVTALSYSPASHLIRRSTFIAAGLAHDKPYADLSALGVESRVALLVLGPDHSGHLSA</sequence>
<evidence type="ECO:0000313" key="2">
    <source>
        <dbReference type="Proteomes" id="UP000790377"/>
    </source>
</evidence>
<evidence type="ECO:0000313" key="1">
    <source>
        <dbReference type="EMBL" id="KAH7906354.1"/>
    </source>
</evidence>
<organism evidence="1 2">
    <name type="scientific">Hygrophoropsis aurantiaca</name>
    <dbReference type="NCBI Taxonomy" id="72124"/>
    <lineage>
        <taxon>Eukaryota</taxon>
        <taxon>Fungi</taxon>
        <taxon>Dikarya</taxon>
        <taxon>Basidiomycota</taxon>
        <taxon>Agaricomycotina</taxon>
        <taxon>Agaricomycetes</taxon>
        <taxon>Agaricomycetidae</taxon>
        <taxon>Boletales</taxon>
        <taxon>Coniophorineae</taxon>
        <taxon>Hygrophoropsidaceae</taxon>
        <taxon>Hygrophoropsis</taxon>
    </lineage>
</organism>
<accession>A0ACB7ZYY6</accession>
<keyword evidence="2" id="KW-1185">Reference proteome</keyword>
<protein>
    <submittedName>
        <fullName evidence="1">Uncharacterized protein</fullName>
    </submittedName>
</protein>
<comment type="caution">
    <text evidence="1">The sequence shown here is derived from an EMBL/GenBank/DDBJ whole genome shotgun (WGS) entry which is preliminary data.</text>
</comment>
<gene>
    <name evidence="1" type="ORF">BJ138DRAFT_1138016</name>
</gene>
<dbReference type="EMBL" id="MU268031">
    <property type="protein sequence ID" value="KAH7906354.1"/>
    <property type="molecule type" value="Genomic_DNA"/>
</dbReference>
<dbReference type="Proteomes" id="UP000790377">
    <property type="component" value="Unassembled WGS sequence"/>
</dbReference>
<reference evidence="1" key="1">
    <citation type="journal article" date="2021" name="New Phytol.">
        <title>Evolutionary innovations through gain and loss of genes in the ectomycorrhizal Boletales.</title>
        <authorList>
            <person name="Wu G."/>
            <person name="Miyauchi S."/>
            <person name="Morin E."/>
            <person name="Kuo A."/>
            <person name="Drula E."/>
            <person name="Varga T."/>
            <person name="Kohler A."/>
            <person name="Feng B."/>
            <person name="Cao Y."/>
            <person name="Lipzen A."/>
            <person name="Daum C."/>
            <person name="Hundley H."/>
            <person name="Pangilinan J."/>
            <person name="Johnson J."/>
            <person name="Barry K."/>
            <person name="LaButti K."/>
            <person name="Ng V."/>
            <person name="Ahrendt S."/>
            <person name="Min B."/>
            <person name="Choi I.G."/>
            <person name="Park H."/>
            <person name="Plett J.M."/>
            <person name="Magnuson J."/>
            <person name="Spatafora J.W."/>
            <person name="Nagy L.G."/>
            <person name="Henrissat B."/>
            <person name="Grigoriev I.V."/>
            <person name="Yang Z.L."/>
            <person name="Xu J."/>
            <person name="Martin F.M."/>
        </authorList>
    </citation>
    <scope>NUCLEOTIDE SEQUENCE</scope>
    <source>
        <strain evidence="1">ATCC 28755</strain>
    </source>
</reference>
<proteinExistence type="predicted"/>